<evidence type="ECO:0000256" key="5">
    <source>
        <dbReference type="ARBA" id="ARBA00022777"/>
    </source>
</evidence>
<dbReference type="PIRSF" id="PIRSF038186">
    <property type="entry name" value="ITPK"/>
    <property type="match status" value="1"/>
</dbReference>
<dbReference type="Gene3D" id="3.30.1490.220">
    <property type="match status" value="1"/>
</dbReference>
<evidence type="ECO:0000256" key="4">
    <source>
        <dbReference type="ARBA" id="ARBA00022741"/>
    </source>
</evidence>
<dbReference type="GO" id="GO:0000287">
    <property type="term" value="F:magnesium ion binding"/>
    <property type="evidence" value="ECO:0007669"/>
    <property type="project" value="InterPro"/>
</dbReference>
<evidence type="ECO:0000256" key="9">
    <source>
        <dbReference type="PIRSR" id="PIRSR038186-2"/>
    </source>
</evidence>
<feature type="domain" description="Inositol 1,3,4-trisphosphate 5/6-kinase ATP-grasp" evidence="10">
    <location>
        <begin position="113"/>
        <end position="214"/>
    </location>
</feature>
<dbReference type="GO" id="GO:0047325">
    <property type="term" value="F:inositol-3,4,5,6-tetrakisphosphate 1-kinase activity"/>
    <property type="evidence" value="ECO:0007669"/>
    <property type="project" value="InterPro"/>
</dbReference>
<dbReference type="InterPro" id="IPR008656">
    <property type="entry name" value="Inositol_tetrakis-P_1-kinase"/>
</dbReference>
<keyword evidence="4 8" id="KW-0547">Nucleotide-binding</keyword>
<feature type="domain" description="Inositol-tetrakisphosphate 1-kinase N-terminal" evidence="11">
    <location>
        <begin position="4"/>
        <end position="88"/>
    </location>
</feature>
<dbReference type="Pfam" id="PF17927">
    <property type="entry name" value="Ins134_P3_kin_N"/>
    <property type="match status" value="1"/>
</dbReference>
<evidence type="ECO:0000259" key="10">
    <source>
        <dbReference type="Pfam" id="PF05770"/>
    </source>
</evidence>
<dbReference type="GO" id="GO:0032957">
    <property type="term" value="P:inositol trisphosphate metabolic process"/>
    <property type="evidence" value="ECO:0007669"/>
    <property type="project" value="InterPro"/>
</dbReference>
<dbReference type="GO" id="GO:0052726">
    <property type="term" value="F:inositol-1,3,4-trisphosphate 5-kinase activity"/>
    <property type="evidence" value="ECO:0007669"/>
    <property type="project" value="InterPro"/>
</dbReference>
<feature type="binding site" evidence="8">
    <location>
        <position position="188"/>
    </location>
    <ligand>
        <name>1D-myo-inositol 1,3,4-trisphosphate</name>
        <dbReference type="ChEBI" id="CHEBI:58414"/>
    </ligand>
</feature>
<keyword evidence="2" id="KW-0808">Transferase</keyword>
<evidence type="ECO:0000256" key="3">
    <source>
        <dbReference type="ARBA" id="ARBA00022723"/>
    </source>
</evidence>
<proteinExistence type="inferred from homology"/>
<evidence type="ECO:0000256" key="1">
    <source>
        <dbReference type="ARBA" id="ARBA00009601"/>
    </source>
</evidence>
<dbReference type="GO" id="GO:0052725">
    <property type="term" value="F:inositol-1,3,4-trisphosphate 6-kinase activity"/>
    <property type="evidence" value="ECO:0007669"/>
    <property type="project" value="InterPro"/>
</dbReference>
<dbReference type="EMBL" id="CABIJS010000555">
    <property type="protein sequence ID" value="VUZ53195.1"/>
    <property type="molecule type" value="Genomic_DNA"/>
</dbReference>
<evidence type="ECO:0000256" key="6">
    <source>
        <dbReference type="ARBA" id="ARBA00022840"/>
    </source>
</evidence>
<feature type="binding site" evidence="8">
    <location>
        <position position="94"/>
    </location>
    <ligand>
        <name>ATP</name>
        <dbReference type="ChEBI" id="CHEBI:30616"/>
    </ligand>
</feature>
<dbReference type="InterPro" id="IPR041429">
    <property type="entry name" value="ITPK1_N"/>
</dbReference>
<evidence type="ECO:0000256" key="7">
    <source>
        <dbReference type="ARBA" id="ARBA00022842"/>
    </source>
</evidence>
<keyword evidence="3 9" id="KW-0479">Metal-binding</keyword>
<keyword evidence="7 9" id="KW-0460">Magnesium</keyword>
<feature type="binding site" evidence="8">
    <location>
        <position position="156"/>
    </location>
    <ligand>
        <name>1D-myo-inositol 1,3,4-trisphosphate</name>
        <dbReference type="ChEBI" id="CHEBI:58414"/>
    </ligand>
</feature>
<keyword evidence="5" id="KW-0418">Kinase</keyword>
<feature type="binding site" evidence="8">
    <location>
        <position position="202"/>
    </location>
    <ligand>
        <name>ATP</name>
        <dbReference type="ChEBI" id="CHEBI:30616"/>
    </ligand>
</feature>
<evidence type="ECO:0000256" key="8">
    <source>
        <dbReference type="PIRSR" id="PIRSR038186-1"/>
    </source>
</evidence>
<evidence type="ECO:0008006" key="14">
    <source>
        <dbReference type="Google" id="ProtNLM"/>
    </source>
</evidence>
<gene>
    <name evidence="12" type="ORF">WMSIL1_LOCUS11818</name>
</gene>
<feature type="binding site" evidence="9">
    <location>
        <position position="252"/>
    </location>
    <ligand>
        <name>Mg(2+)</name>
        <dbReference type="ChEBI" id="CHEBI:18420"/>
        <label>2</label>
    </ligand>
</feature>
<accession>A0A564Z143</accession>
<comment type="cofactor">
    <cofactor evidence="9">
        <name>Mg(2+)</name>
        <dbReference type="ChEBI" id="CHEBI:18420"/>
    </cofactor>
    <text evidence="9">Binds 2 magnesium ions per subunit.</text>
</comment>
<reference evidence="12 13" key="1">
    <citation type="submission" date="2019-07" db="EMBL/GenBank/DDBJ databases">
        <authorList>
            <person name="Jastrzebski P J."/>
            <person name="Paukszto L."/>
            <person name="Jastrzebski P J."/>
        </authorList>
    </citation>
    <scope>NUCLEOTIDE SEQUENCE [LARGE SCALE GENOMIC DNA]</scope>
    <source>
        <strain evidence="12 13">WMS-il1</strain>
    </source>
</reference>
<comment type="similarity">
    <text evidence="1">Belongs to the ITPK1 family.</text>
</comment>
<feature type="binding site" evidence="9">
    <location>
        <position position="252"/>
    </location>
    <ligand>
        <name>Mg(2+)</name>
        <dbReference type="ChEBI" id="CHEBI:18420"/>
        <label>1</label>
    </ligand>
</feature>
<dbReference type="Pfam" id="PF05770">
    <property type="entry name" value="Ins134_P3_kin"/>
    <property type="match status" value="1"/>
</dbReference>
<dbReference type="GO" id="GO:0005737">
    <property type="term" value="C:cytoplasm"/>
    <property type="evidence" value="ECO:0007669"/>
    <property type="project" value="TreeGrafter"/>
</dbReference>
<evidence type="ECO:0000256" key="2">
    <source>
        <dbReference type="ARBA" id="ARBA00022679"/>
    </source>
</evidence>
<dbReference type="Gene3D" id="3.40.50.11370">
    <property type="match status" value="1"/>
</dbReference>
<feature type="binding site" evidence="9">
    <location>
        <position position="254"/>
    </location>
    <ligand>
        <name>Mg(2+)</name>
        <dbReference type="ChEBI" id="CHEBI:18420"/>
        <label>2</label>
    </ligand>
</feature>
<feature type="binding site" evidence="9">
    <location>
        <position position="235"/>
    </location>
    <ligand>
        <name>Mg(2+)</name>
        <dbReference type="ChEBI" id="CHEBI:18420"/>
        <label>1</label>
    </ligand>
</feature>
<evidence type="ECO:0000259" key="11">
    <source>
        <dbReference type="Pfam" id="PF17927"/>
    </source>
</evidence>
<organism evidence="12 13">
    <name type="scientific">Hymenolepis diminuta</name>
    <name type="common">Rat tapeworm</name>
    <dbReference type="NCBI Taxonomy" id="6216"/>
    <lineage>
        <taxon>Eukaryota</taxon>
        <taxon>Metazoa</taxon>
        <taxon>Spiralia</taxon>
        <taxon>Lophotrochozoa</taxon>
        <taxon>Platyhelminthes</taxon>
        <taxon>Cestoda</taxon>
        <taxon>Eucestoda</taxon>
        <taxon>Cyclophyllidea</taxon>
        <taxon>Hymenolepididae</taxon>
        <taxon>Hymenolepis</taxon>
    </lineage>
</organism>
<feature type="binding site" evidence="8">
    <location>
        <position position="145"/>
    </location>
    <ligand>
        <name>ATP</name>
        <dbReference type="ChEBI" id="CHEBI:30616"/>
    </ligand>
</feature>
<feature type="binding site" evidence="8">
    <location>
        <position position="254"/>
    </location>
    <ligand>
        <name>1D-myo-inositol 1,3,4-trisphosphate</name>
        <dbReference type="ChEBI" id="CHEBI:58414"/>
    </ligand>
</feature>
<protein>
    <recommendedName>
        <fullName evidence="14">Inositol-tetrakisphosphate 1-kinase</fullName>
    </recommendedName>
</protein>
<name>A0A564Z143_HYMDI</name>
<feature type="binding site" evidence="8">
    <location>
        <position position="54"/>
    </location>
    <ligand>
        <name>1D-myo-inositol 1,3,4-trisphosphate</name>
        <dbReference type="ChEBI" id="CHEBI:58414"/>
    </ligand>
</feature>
<evidence type="ECO:0000313" key="13">
    <source>
        <dbReference type="Proteomes" id="UP000321570"/>
    </source>
</evidence>
<feature type="binding site" evidence="8">
    <location>
        <begin position="177"/>
        <end position="188"/>
    </location>
    <ligand>
        <name>ATP</name>
        <dbReference type="ChEBI" id="CHEBI:30616"/>
    </ligand>
</feature>
<keyword evidence="6 8" id="KW-0067">ATP-binding</keyword>
<keyword evidence="13" id="KW-1185">Reference proteome</keyword>
<feature type="binding site" evidence="8">
    <location>
        <position position="12"/>
    </location>
    <ligand>
        <name>1D-myo-inositol 1,3,4-trisphosphate</name>
        <dbReference type="ChEBI" id="CHEBI:58414"/>
    </ligand>
</feature>
<dbReference type="PANTHER" id="PTHR14217:SF1">
    <property type="entry name" value="INOSITOL-TETRAKISPHOSPHATE 1-KINASE"/>
    <property type="match status" value="1"/>
</dbReference>
<dbReference type="GO" id="GO:0005524">
    <property type="term" value="F:ATP binding"/>
    <property type="evidence" value="ECO:0007669"/>
    <property type="project" value="UniProtKB-KW"/>
</dbReference>
<dbReference type="AlphaFoldDB" id="A0A564Z143"/>
<dbReference type="InterPro" id="IPR040464">
    <property type="entry name" value="InsP(3)kin_ATP-grasp"/>
</dbReference>
<sequence length="290" mass="33352">MKRVGIFVEDRKFNDLGFKTFIETKRPDDVVQFVQIVESKPFDSQDPFDLIIHKSFHLLEKNKDKYAQFQNYVQSNPSTKFIDQMDAVNLILNRYEQFRGIANAIQSAGLIDDVIIPSFCQCTGNFDSDIQALHEAKLKFPAICKPLNSHGNADVHKMMLLFKEADLKLIRSDSVLQSFENHDGFLLKAYVIGDFLHLVSQSVPNINDLDVDKELIKRAVDALRTHLGLDLINIDFVVLSKADHKQRLAIIDVNIFPNYKCVPDFFFHLENLVREKLNLPKLTSPEIFKQ</sequence>
<evidence type="ECO:0000313" key="12">
    <source>
        <dbReference type="EMBL" id="VUZ53195.1"/>
    </source>
</evidence>
<dbReference type="Proteomes" id="UP000321570">
    <property type="component" value="Unassembled WGS sequence"/>
</dbReference>
<dbReference type="PANTHER" id="PTHR14217">
    <property type="entry name" value="INOSITOL-TETRAKISPHOSPHATE 1-KINASE"/>
    <property type="match status" value="1"/>
</dbReference>